<dbReference type="Proteomes" id="UP000826722">
    <property type="component" value="Chromosome"/>
</dbReference>
<dbReference type="GO" id="GO:0003677">
    <property type="term" value="F:DNA binding"/>
    <property type="evidence" value="ECO:0007669"/>
    <property type="project" value="InterPro"/>
</dbReference>
<dbReference type="InterPro" id="IPR050090">
    <property type="entry name" value="Tyrosine_recombinase_XerCD"/>
</dbReference>
<dbReference type="Pfam" id="PF00589">
    <property type="entry name" value="Phage_integrase"/>
    <property type="match status" value="1"/>
</dbReference>
<name>A0A8D5G049_9PROT</name>
<evidence type="ECO:0000259" key="4">
    <source>
        <dbReference type="PROSITE" id="PS51898"/>
    </source>
</evidence>
<evidence type="ECO:0000256" key="3">
    <source>
        <dbReference type="ARBA" id="ARBA00023172"/>
    </source>
</evidence>
<dbReference type="PANTHER" id="PTHR30349">
    <property type="entry name" value="PHAGE INTEGRASE-RELATED"/>
    <property type="match status" value="1"/>
</dbReference>
<dbReference type="InterPro" id="IPR002104">
    <property type="entry name" value="Integrase_catalytic"/>
</dbReference>
<dbReference type="GO" id="GO:0006310">
    <property type="term" value="P:DNA recombination"/>
    <property type="evidence" value="ECO:0007669"/>
    <property type="project" value="UniProtKB-KW"/>
</dbReference>
<accession>A0A8D5G049</accession>
<organism evidence="5 6">
    <name type="scientific">Methyloradius palustris</name>
    <dbReference type="NCBI Taxonomy" id="2778876"/>
    <lineage>
        <taxon>Bacteria</taxon>
        <taxon>Pseudomonadati</taxon>
        <taxon>Pseudomonadota</taxon>
        <taxon>Betaproteobacteria</taxon>
        <taxon>Nitrosomonadales</taxon>
        <taxon>Methylophilaceae</taxon>
        <taxon>Methyloradius</taxon>
    </lineage>
</organism>
<proteinExistence type="predicted"/>
<dbReference type="PANTHER" id="PTHR30349:SF81">
    <property type="entry name" value="TYROSINE RECOMBINASE XERC"/>
    <property type="match status" value="1"/>
</dbReference>
<dbReference type="AlphaFoldDB" id="A0A8D5G049"/>
<keyword evidence="1" id="KW-0159">Chromosome partition</keyword>
<reference evidence="5" key="1">
    <citation type="journal article" date="2021" name="Arch. Microbiol.">
        <title>Methyloradius palustris gen. nov., sp. nov., a methanol-oxidizing bacterium isolated from snow.</title>
        <authorList>
            <person name="Miyadera T."/>
            <person name="Kojima H."/>
            <person name="Fukui M."/>
        </authorList>
    </citation>
    <scope>NUCLEOTIDE SEQUENCE</scope>
    <source>
        <strain evidence="5">Zm11</strain>
    </source>
</reference>
<evidence type="ECO:0000256" key="2">
    <source>
        <dbReference type="ARBA" id="ARBA00022908"/>
    </source>
</evidence>
<dbReference type="EMBL" id="AP024110">
    <property type="protein sequence ID" value="BCM25382.1"/>
    <property type="molecule type" value="Genomic_DNA"/>
</dbReference>
<dbReference type="CDD" id="cd00397">
    <property type="entry name" value="DNA_BRE_C"/>
    <property type="match status" value="1"/>
</dbReference>
<protein>
    <submittedName>
        <fullName evidence="5">Integrase</fullName>
    </submittedName>
</protein>
<evidence type="ECO:0000256" key="1">
    <source>
        <dbReference type="ARBA" id="ARBA00022829"/>
    </source>
</evidence>
<dbReference type="InterPro" id="IPR013762">
    <property type="entry name" value="Integrase-like_cat_sf"/>
</dbReference>
<keyword evidence="2" id="KW-0229">DNA integration</keyword>
<dbReference type="KEGG" id="mpau:ZMTM_16410"/>
<dbReference type="Gene3D" id="1.10.443.10">
    <property type="entry name" value="Intergrase catalytic core"/>
    <property type="match status" value="1"/>
</dbReference>
<sequence length="464" mass="53615">MELVHYFDALHGEVNLREANNLPFICWPDRSPCLAANAFMVQLYKRNLSRNNNGGTLRQFAKDISHLIRYCSDNCIDFIQMNGDRFTDFIAKLRSEKDPLNLMARKRDSNTLIAIGRKCIEFLDFIGKLNGDDGFVIYTLKAQQKKYQIRTKNSKSGRIEKFGWHHESFDTPGPRKNRLPISRQSIKELYDAIPLLSSTNLDQQSKRFIDRRRTVMLRLLEMTGARIEEVARIQVKDIEEAVEQNNPMLRLTTLKKRRSEHRFVPVLHQDLAALKAYVRVNRNMVIKRTIRAAQDHGSLFVSEITGKPITSKYMSNEIGLLRRTAGIGSQACAHMFRNRFITKLFVRLINQYDFDNKDNFRKALLDANTLKQQVQQYTGHGNVASLDTYIDMAFDEVANLVAVVSTVQLQEAFDSFDSNVDILQMELKAGLPITIYLEKYHELLNLRTTDVAHINELQRHNNSE</sequence>
<feature type="domain" description="Tyr recombinase" evidence="4">
    <location>
        <begin position="176"/>
        <end position="391"/>
    </location>
</feature>
<keyword evidence="6" id="KW-1185">Reference proteome</keyword>
<keyword evidence="3" id="KW-0233">DNA recombination</keyword>
<dbReference type="PROSITE" id="PS51898">
    <property type="entry name" value="TYR_RECOMBINASE"/>
    <property type="match status" value="1"/>
</dbReference>
<evidence type="ECO:0000313" key="5">
    <source>
        <dbReference type="EMBL" id="BCM25382.1"/>
    </source>
</evidence>
<dbReference type="InterPro" id="IPR011010">
    <property type="entry name" value="DNA_brk_join_enz"/>
</dbReference>
<dbReference type="GO" id="GO:0015074">
    <property type="term" value="P:DNA integration"/>
    <property type="evidence" value="ECO:0007669"/>
    <property type="project" value="UniProtKB-KW"/>
</dbReference>
<dbReference type="GO" id="GO:0007059">
    <property type="term" value="P:chromosome segregation"/>
    <property type="evidence" value="ECO:0007669"/>
    <property type="project" value="UniProtKB-KW"/>
</dbReference>
<dbReference type="SUPFAM" id="SSF56349">
    <property type="entry name" value="DNA breaking-rejoining enzymes"/>
    <property type="match status" value="1"/>
</dbReference>
<gene>
    <name evidence="5" type="ORF">ZMTM_16410</name>
</gene>
<evidence type="ECO:0000313" key="6">
    <source>
        <dbReference type="Proteomes" id="UP000826722"/>
    </source>
</evidence>